<dbReference type="Proteomes" id="UP000828251">
    <property type="component" value="Unassembled WGS sequence"/>
</dbReference>
<proteinExistence type="predicted"/>
<evidence type="ECO:0000313" key="1">
    <source>
        <dbReference type="EMBL" id="KAH1055189.1"/>
    </source>
</evidence>
<evidence type="ECO:0000313" key="2">
    <source>
        <dbReference type="Proteomes" id="UP000828251"/>
    </source>
</evidence>
<evidence type="ECO:0008006" key="3">
    <source>
        <dbReference type="Google" id="ProtNLM"/>
    </source>
</evidence>
<gene>
    <name evidence="1" type="ORF">J1N35_033254</name>
</gene>
<organism evidence="1 2">
    <name type="scientific">Gossypium stocksii</name>
    <dbReference type="NCBI Taxonomy" id="47602"/>
    <lineage>
        <taxon>Eukaryota</taxon>
        <taxon>Viridiplantae</taxon>
        <taxon>Streptophyta</taxon>
        <taxon>Embryophyta</taxon>
        <taxon>Tracheophyta</taxon>
        <taxon>Spermatophyta</taxon>
        <taxon>Magnoliopsida</taxon>
        <taxon>eudicotyledons</taxon>
        <taxon>Gunneridae</taxon>
        <taxon>Pentapetalae</taxon>
        <taxon>rosids</taxon>
        <taxon>malvids</taxon>
        <taxon>Malvales</taxon>
        <taxon>Malvaceae</taxon>
        <taxon>Malvoideae</taxon>
        <taxon>Gossypium</taxon>
    </lineage>
</organism>
<dbReference type="OrthoDB" id="998582at2759"/>
<reference evidence="1 2" key="1">
    <citation type="journal article" date="2021" name="Plant Biotechnol. J.">
        <title>Multi-omics assisted identification of the key and species-specific regulatory components of drought-tolerant mechanisms in Gossypium stocksii.</title>
        <authorList>
            <person name="Yu D."/>
            <person name="Ke L."/>
            <person name="Zhang D."/>
            <person name="Wu Y."/>
            <person name="Sun Y."/>
            <person name="Mei J."/>
            <person name="Sun J."/>
            <person name="Sun Y."/>
        </authorList>
    </citation>
    <scope>NUCLEOTIDE SEQUENCE [LARGE SCALE GENOMIC DNA]</scope>
    <source>
        <strain evidence="2">cv. E1</strain>
        <tissue evidence="1">Leaf</tissue>
    </source>
</reference>
<comment type="caution">
    <text evidence="1">The sequence shown here is derived from an EMBL/GenBank/DDBJ whole genome shotgun (WGS) entry which is preliminary data.</text>
</comment>
<keyword evidence="2" id="KW-1185">Reference proteome</keyword>
<dbReference type="AlphaFoldDB" id="A0A9D3URP0"/>
<accession>A0A9D3URP0</accession>
<protein>
    <recommendedName>
        <fullName evidence="3">DUF4283 domain-containing protein</fullName>
    </recommendedName>
</protein>
<dbReference type="EMBL" id="JAIQCV010000010">
    <property type="protein sequence ID" value="KAH1055189.1"/>
    <property type="molecule type" value="Genomic_DNA"/>
</dbReference>
<sequence length="145" mass="16620">MVFKRLLKGSPWTFSNHLLILNRLKKDEDPLNVPLIFAYFWVQIHEVPLGFYIATLARQIRGFLENFLEFNDANLGKGEMGWDLSLRAQSRRALAISSMWLREDKEEVKRGSILVDQYLGRRIDPILGVNLEGDLNLVSCLDGGS</sequence>
<name>A0A9D3URP0_9ROSI</name>